<dbReference type="Pfam" id="PF00903">
    <property type="entry name" value="Glyoxalase"/>
    <property type="match status" value="1"/>
</dbReference>
<dbReference type="GO" id="GO:0016829">
    <property type="term" value="F:lyase activity"/>
    <property type="evidence" value="ECO:0007669"/>
    <property type="project" value="UniProtKB-KW"/>
</dbReference>
<accession>A0A841HKE4</accession>
<gene>
    <name evidence="3" type="ORF">HNQ60_001470</name>
</gene>
<name>A0A841HKE4_9GAMM</name>
<evidence type="ECO:0000313" key="3">
    <source>
        <dbReference type="EMBL" id="MBB6092592.1"/>
    </source>
</evidence>
<comment type="caution">
    <text evidence="3">The sequence shown here is derived from an EMBL/GenBank/DDBJ whole genome shotgun (WGS) entry which is preliminary data.</text>
</comment>
<dbReference type="PANTHER" id="PTHR36113">
    <property type="entry name" value="LYASE, PUTATIVE-RELATED-RELATED"/>
    <property type="match status" value="1"/>
</dbReference>
<dbReference type="PROSITE" id="PS51819">
    <property type="entry name" value="VOC"/>
    <property type="match status" value="1"/>
</dbReference>
<dbReference type="SUPFAM" id="SSF54593">
    <property type="entry name" value="Glyoxalase/Bleomycin resistance protein/Dihydroxybiphenyl dioxygenase"/>
    <property type="match status" value="1"/>
</dbReference>
<dbReference type="AlphaFoldDB" id="A0A841HKE4"/>
<dbReference type="InterPro" id="IPR051332">
    <property type="entry name" value="Fosfomycin_Res_Enzymes"/>
</dbReference>
<feature type="domain" description="VOC" evidence="2">
    <location>
        <begin position="6"/>
        <end position="121"/>
    </location>
</feature>
<dbReference type="PANTHER" id="PTHR36113:SF6">
    <property type="entry name" value="FOSFOMYCIN RESISTANCE PROTEIN FOSX"/>
    <property type="match status" value="1"/>
</dbReference>
<dbReference type="Gene3D" id="3.10.180.10">
    <property type="entry name" value="2,3-Dihydroxybiphenyl 1,2-Dioxygenase, domain 1"/>
    <property type="match status" value="1"/>
</dbReference>
<organism evidence="3 4">
    <name type="scientific">Povalibacter uvarum</name>
    <dbReference type="NCBI Taxonomy" id="732238"/>
    <lineage>
        <taxon>Bacteria</taxon>
        <taxon>Pseudomonadati</taxon>
        <taxon>Pseudomonadota</taxon>
        <taxon>Gammaproteobacteria</taxon>
        <taxon>Steroidobacterales</taxon>
        <taxon>Steroidobacteraceae</taxon>
        <taxon>Povalibacter</taxon>
    </lineage>
</organism>
<protein>
    <submittedName>
        <fullName evidence="3">Putative enzyme related to lactoylglutathione lyase</fullName>
    </submittedName>
</protein>
<dbReference type="InterPro" id="IPR029068">
    <property type="entry name" value="Glyas_Bleomycin-R_OHBP_Dase"/>
</dbReference>
<dbReference type="CDD" id="cd06587">
    <property type="entry name" value="VOC"/>
    <property type="match status" value="1"/>
</dbReference>
<dbReference type="GO" id="GO:0046872">
    <property type="term" value="F:metal ion binding"/>
    <property type="evidence" value="ECO:0007669"/>
    <property type="project" value="UniProtKB-KW"/>
</dbReference>
<evidence type="ECO:0000313" key="4">
    <source>
        <dbReference type="Proteomes" id="UP000588068"/>
    </source>
</evidence>
<keyword evidence="3" id="KW-0456">Lyase</keyword>
<dbReference type="EMBL" id="JACHHZ010000002">
    <property type="protein sequence ID" value="MBB6092592.1"/>
    <property type="molecule type" value="Genomic_DNA"/>
</dbReference>
<dbReference type="InterPro" id="IPR004360">
    <property type="entry name" value="Glyas_Fos-R_dOase_dom"/>
</dbReference>
<evidence type="ECO:0000256" key="1">
    <source>
        <dbReference type="ARBA" id="ARBA00022723"/>
    </source>
</evidence>
<dbReference type="Proteomes" id="UP000588068">
    <property type="component" value="Unassembled WGS sequence"/>
</dbReference>
<reference evidence="3 4" key="1">
    <citation type="submission" date="2020-08" db="EMBL/GenBank/DDBJ databases">
        <title>Genomic Encyclopedia of Type Strains, Phase IV (KMG-IV): sequencing the most valuable type-strain genomes for metagenomic binning, comparative biology and taxonomic classification.</title>
        <authorList>
            <person name="Goeker M."/>
        </authorList>
    </citation>
    <scope>NUCLEOTIDE SEQUENCE [LARGE SCALE GENOMIC DNA]</scope>
    <source>
        <strain evidence="3 4">DSM 26723</strain>
    </source>
</reference>
<dbReference type="InterPro" id="IPR037523">
    <property type="entry name" value="VOC_core"/>
</dbReference>
<sequence>MIKTLGLTHLSLAVGDLDRSLAFYSQAFGVREYYRDADSVQVLGPGAHDVIAFELDPLRAGERAGIDHFGFRLVRPDDIDAAVNEVVRAGGKLIRRGEFAPGCPFAYVSDPDGYQIELWFEATPAVEQDGR</sequence>
<proteinExistence type="predicted"/>
<evidence type="ECO:0000259" key="2">
    <source>
        <dbReference type="PROSITE" id="PS51819"/>
    </source>
</evidence>
<keyword evidence="4" id="KW-1185">Reference proteome</keyword>
<dbReference type="RefSeq" id="WP_184330380.1">
    <property type="nucleotide sequence ID" value="NZ_JACHHZ010000002.1"/>
</dbReference>
<keyword evidence="1" id="KW-0479">Metal-binding</keyword>